<name>A0A7G9T7R0_9LACO</name>
<dbReference type="Gene3D" id="3.40.50.10240">
    <property type="entry name" value="Thiamin pyrophosphokinase, catalytic domain"/>
    <property type="match status" value="1"/>
</dbReference>
<sequence length="226" mass="25320">MPIMRLLVGGPKSEWPDELKNGQLKGPWAAADRGALRLLKMNITPVLALGDFDSIQTNERQAVLNQLTNFIAKTDQIQTDTQALLTAVESQYAPDIIEIYGATGGRIDHLLSNLFIFTQAHFKKIASKVKIIDRSNVITFYLPGNHVIHKLSDMKYLGFMVLEPTKELVLVDEKYPLHWSGNPMSWSSNEFMGDTNHFSFESGMIAVIQSKDAENGDLSQQKNDVK</sequence>
<reference evidence="7 8" key="1">
    <citation type="submission" date="2020-08" db="EMBL/GenBank/DDBJ databases">
        <title>Genome sequence of Weissella diestrammenae KACC 16890T.</title>
        <authorList>
            <person name="Hyun D.-W."/>
            <person name="Bae J.-W."/>
        </authorList>
    </citation>
    <scope>NUCLEOTIDE SEQUENCE [LARGE SCALE GENOMIC DNA]</scope>
    <source>
        <strain evidence="7 8">KACC 16890</strain>
    </source>
</reference>
<dbReference type="GO" id="GO:0009229">
    <property type="term" value="P:thiamine diphosphate biosynthetic process"/>
    <property type="evidence" value="ECO:0007669"/>
    <property type="project" value="InterPro"/>
</dbReference>
<dbReference type="InterPro" id="IPR053149">
    <property type="entry name" value="TPK"/>
</dbReference>
<evidence type="ECO:0000256" key="1">
    <source>
        <dbReference type="ARBA" id="ARBA00022679"/>
    </source>
</evidence>
<protein>
    <recommendedName>
        <fullName evidence="5">Thiamine diphosphokinase</fullName>
        <ecNumber evidence="5">2.7.6.2</ecNumber>
    </recommendedName>
</protein>
<evidence type="ECO:0000256" key="2">
    <source>
        <dbReference type="ARBA" id="ARBA00022741"/>
    </source>
</evidence>
<dbReference type="PANTHER" id="PTHR41299:SF1">
    <property type="entry name" value="THIAMINE PYROPHOSPHOKINASE"/>
    <property type="match status" value="1"/>
</dbReference>
<evidence type="ECO:0000259" key="6">
    <source>
        <dbReference type="SMART" id="SM00983"/>
    </source>
</evidence>
<dbReference type="GO" id="GO:0006772">
    <property type="term" value="P:thiamine metabolic process"/>
    <property type="evidence" value="ECO:0007669"/>
    <property type="project" value="UniProtKB-UniRule"/>
</dbReference>
<keyword evidence="8" id="KW-1185">Reference proteome</keyword>
<dbReference type="SUPFAM" id="SSF63999">
    <property type="entry name" value="Thiamin pyrophosphokinase, catalytic domain"/>
    <property type="match status" value="1"/>
</dbReference>
<dbReference type="GO" id="GO:0016301">
    <property type="term" value="F:kinase activity"/>
    <property type="evidence" value="ECO:0007669"/>
    <property type="project" value="UniProtKB-KW"/>
</dbReference>
<proteinExistence type="predicted"/>
<dbReference type="NCBIfam" id="TIGR01378">
    <property type="entry name" value="thi_PPkinase"/>
    <property type="match status" value="1"/>
</dbReference>
<keyword evidence="2" id="KW-0547">Nucleotide-binding</keyword>
<dbReference type="AlphaFoldDB" id="A0A7G9T7R0"/>
<dbReference type="InterPro" id="IPR007371">
    <property type="entry name" value="TPK_catalytic"/>
</dbReference>
<dbReference type="EMBL" id="CP060724">
    <property type="protein sequence ID" value="QNN76135.1"/>
    <property type="molecule type" value="Genomic_DNA"/>
</dbReference>
<dbReference type="InterPro" id="IPR036759">
    <property type="entry name" value="TPK_catalytic_sf"/>
</dbReference>
<gene>
    <name evidence="7" type="ORF">H9L19_07415</name>
</gene>
<keyword evidence="1 7" id="KW-0808">Transferase</keyword>
<organism evidence="7 8">
    <name type="scientific">Weissella diestrammenae</name>
    <dbReference type="NCBI Taxonomy" id="1162633"/>
    <lineage>
        <taxon>Bacteria</taxon>
        <taxon>Bacillati</taxon>
        <taxon>Bacillota</taxon>
        <taxon>Bacilli</taxon>
        <taxon>Lactobacillales</taxon>
        <taxon>Lactobacillaceae</taxon>
        <taxon>Weissella</taxon>
    </lineage>
</organism>
<dbReference type="KEGG" id="wdi:H9L19_07415"/>
<dbReference type="Proteomes" id="UP000515800">
    <property type="component" value="Chromosome"/>
</dbReference>
<dbReference type="InterPro" id="IPR007373">
    <property type="entry name" value="Thiamin_PyroPKinase_B1-bd"/>
</dbReference>
<dbReference type="EC" id="2.7.6.2" evidence="5"/>
<evidence type="ECO:0000256" key="3">
    <source>
        <dbReference type="ARBA" id="ARBA00022777"/>
    </source>
</evidence>
<dbReference type="SMART" id="SM00983">
    <property type="entry name" value="TPK_B1_binding"/>
    <property type="match status" value="1"/>
</dbReference>
<dbReference type="GO" id="GO:0005524">
    <property type="term" value="F:ATP binding"/>
    <property type="evidence" value="ECO:0007669"/>
    <property type="project" value="UniProtKB-KW"/>
</dbReference>
<accession>A0A7G9T7R0</accession>
<evidence type="ECO:0000256" key="4">
    <source>
        <dbReference type="ARBA" id="ARBA00022840"/>
    </source>
</evidence>
<evidence type="ECO:0000256" key="5">
    <source>
        <dbReference type="NCBIfam" id="TIGR01378"/>
    </source>
</evidence>
<dbReference type="GO" id="GO:0004788">
    <property type="term" value="F:thiamine diphosphokinase activity"/>
    <property type="evidence" value="ECO:0007669"/>
    <property type="project" value="UniProtKB-UniRule"/>
</dbReference>
<dbReference type="CDD" id="cd07995">
    <property type="entry name" value="TPK"/>
    <property type="match status" value="1"/>
</dbReference>
<keyword evidence="3 7" id="KW-0418">Kinase</keyword>
<evidence type="ECO:0000313" key="8">
    <source>
        <dbReference type="Proteomes" id="UP000515800"/>
    </source>
</evidence>
<dbReference type="Pfam" id="PF04263">
    <property type="entry name" value="TPK_catalytic"/>
    <property type="match status" value="1"/>
</dbReference>
<keyword evidence="4" id="KW-0067">ATP-binding</keyword>
<dbReference type="Pfam" id="PF04265">
    <property type="entry name" value="TPK_B1_binding"/>
    <property type="match status" value="1"/>
</dbReference>
<dbReference type="GO" id="GO:0030975">
    <property type="term" value="F:thiamine binding"/>
    <property type="evidence" value="ECO:0007669"/>
    <property type="project" value="InterPro"/>
</dbReference>
<dbReference type="InterPro" id="IPR006282">
    <property type="entry name" value="Thi_PPkinase"/>
</dbReference>
<dbReference type="PANTHER" id="PTHR41299">
    <property type="entry name" value="THIAMINE PYROPHOSPHOKINASE"/>
    <property type="match status" value="1"/>
</dbReference>
<evidence type="ECO:0000313" key="7">
    <source>
        <dbReference type="EMBL" id="QNN76135.1"/>
    </source>
</evidence>
<feature type="domain" description="Thiamin pyrophosphokinase thiamin-binding" evidence="6">
    <location>
        <begin position="144"/>
        <end position="206"/>
    </location>
</feature>